<feature type="domain" description="AMP-dependent synthetase/ligase" evidence="4">
    <location>
        <begin position="12"/>
        <end position="380"/>
    </location>
</feature>
<proteinExistence type="inferred from homology"/>
<feature type="transmembrane region" description="Helical" evidence="3">
    <location>
        <begin position="213"/>
        <end position="240"/>
    </location>
</feature>
<dbReference type="InterPro" id="IPR025110">
    <property type="entry name" value="AMP-bd_C"/>
</dbReference>
<dbReference type="AlphaFoldDB" id="A0A135YPU6"/>
<dbReference type="EC" id="6.2.1.3" evidence="7"/>
<gene>
    <name evidence="7" type="primary">fadD</name>
    <name evidence="6" type="ORF">HMPREF3195_01416</name>
    <name evidence="7" type="ORF">NCTC11460_00322</name>
</gene>
<dbReference type="PANTHER" id="PTHR43201">
    <property type="entry name" value="ACYL-COA SYNTHETASE"/>
    <property type="match status" value="1"/>
</dbReference>
<evidence type="ECO:0000313" key="6">
    <source>
        <dbReference type="EMBL" id="KXI11439.1"/>
    </source>
</evidence>
<dbReference type="Gene3D" id="3.40.50.12780">
    <property type="entry name" value="N-terminal domain of ligase-like"/>
    <property type="match status" value="1"/>
</dbReference>
<evidence type="ECO:0000256" key="3">
    <source>
        <dbReference type="SAM" id="Phobius"/>
    </source>
</evidence>
<name>A0A135YPU6_9FIRM</name>
<reference evidence="6 8" key="1">
    <citation type="submission" date="2016-02" db="EMBL/GenBank/DDBJ databases">
        <authorList>
            <person name="Wen L."/>
            <person name="He K."/>
            <person name="Yang H."/>
        </authorList>
    </citation>
    <scope>NUCLEOTIDE SEQUENCE [LARGE SCALE GENOMIC DNA]</scope>
    <source>
        <strain evidence="6 8">MJR8628A</strain>
    </source>
</reference>
<reference evidence="7 9" key="2">
    <citation type="submission" date="2018-06" db="EMBL/GenBank/DDBJ databases">
        <authorList>
            <consortium name="Pathogen Informatics"/>
            <person name="Doyle S."/>
        </authorList>
    </citation>
    <scope>NUCLEOTIDE SEQUENCE [LARGE SCALE GENOMIC DNA]</scope>
    <source>
        <strain evidence="7 9">NCTC11460</strain>
    </source>
</reference>
<feature type="domain" description="AMP-binding enzyme C-terminal" evidence="5">
    <location>
        <begin position="431"/>
        <end position="505"/>
    </location>
</feature>
<keyword evidence="3" id="KW-0812">Transmembrane</keyword>
<dbReference type="EMBL" id="LSQZ01000072">
    <property type="protein sequence ID" value="KXI11439.1"/>
    <property type="molecule type" value="Genomic_DNA"/>
</dbReference>
<dbReference type="RefSeq" id="WP_019595545.1">
    <property type="nucleotide sequence ID" value="NZ_CAXUJS010000004.1"/>
</dbReference>
<dbReference type="InterPro" id="IPR000873">
    <property type="entry name" value="AMP-dep_synth/lig_dom"/>
</dbReference>
<evidence type="ECO:0000259" key="4">
    <source>
        <dbReference type="Pfam" id="PF00501"/>
    </source>
</evidence>
<keyword evidence="2 7" id="KW-0436">Ligase</keyword>
<dbReference type="GO" id="GO:0004467">
    <property type="term" value="F:long-chain fatty acid-CoA ligase activity"/>
    <property type="evidence" value="ECO:0007669"/>
    <property type="project" value="UniProtKB-EC"/>
</dbReference>
<dbReference type="InterPro" id="IPR045851">
    <property type="entry name" value="AMP-bd_C_sf"/>
</dbReference>
<comment type="similarity">
    <text evidence="1">Belongs to the ATP-dependent AMP-binding enzyme family.</text>
</comment>
<feature type="transmembrane region" description="Helical" evidence="3">
    <location>
        <begin position="69"/>
        <end position="90"/>
    </location>
</feature>
<evidence type="ECO:0000313" key="9">
    <source>
        <dbReference type="Proteomes" id="UP000255101"/>
    </source>
</evidence>
<dbReference type="Proteomes" id="UP000070326">
    <property type="component" value="Unassembled WGS sequence"/>
</dbReference>
<organism evidence="6 8">
    <name type="scientific">Peptostreptococcus anaerobius</name>
    <dbReference type="NCBI Taxonomy" id="1261"/>
    <lineage>
        <taxon>Bacteria</taxon>
        <taxon>Bacillati</taxon>
        <taxon>Bacillota</taxon>
        <taxon>Clostridia</taxon>
        <taxon>Peptostreptococcales</taxon>
        <taxon>Peptostreptococcaceae</taxon>
        <taxon>Peptostreptococcus</taxon>
    </lineage>
</organism>
<dbReference type="InterPro" id="IPR042099">
    <property type="entry name" value="ANL_N_sf"/>
</dbReference>
<accession>A0A135YPU6</accession>
<evidence type="ECO:0000259" key="5">
    <source>
        <dbReference type="Pfam" id="PF13193"/>
    </source>
</evidence>
<evidence type="ECO:0000313" key="7">
    <source>
        <dbReference type="EMBL" id="SUB60417.1"/>
    </source>
</evidence>
<keyword evidence="3" id="KW-1133">Transmembrane helix</keyword>
<dbReference type="SUPFAM" id="SSF56801">
    <property type="entry name" value="Acetyl-CoA synthetase-like"/>
    <property type="match status" value="1"/>
</dbReference>
<dbReference type="Pfam" id="PF13193">
    <property type="entry name" value="AMP-binding_C"/>
    <property type="match status" value="1"/>
</dbReference>
<dbReference type="PATRIC" id="fig|1261.5.peg.1420"/>
<dbReference type="Gene3D" id="3.30.300.30">
    <property type="match status" value="1"/>
</dbReference>
<dbReference type="EMBL" id="UGTB01000004">
    <property type="protein sequence ID" value="SUB60417.1"/>
    <property type="molecule type" value="Genomic_DNA"/>
</dbReference>
<evidence type="ECO:0000256" key="2">
    <source>
        <dbReference type="ARBA" id="ARBA00022598"/>
    </source>
</evidence>
<dbReference type="Proteomes" id="UP000255101">
    <property type="component" value="Unassembled WGS sequence"/>
</dbReference>
<keyword evidence="3" id="KW-0472">Membrane</keyword>
<dbReference type="PANTHER" id="PTHR43201:SF5">
    <property type="entry name" value="MEDIUM-CHAIN ACYL-COA LIGASE ACSF2, MITOCHONDRIAL"/>
    <property type="match status" value="1"/>
</dbReference>
<dbReference type="GO" id="GO:0031956">
    <property type="term" value="F:medium-chain fatty acid-CoA ligase activity"/>
    <property type="evidence" value="ECO:0007669"/>
    <property type="project" value="TreeGrafter"/>
</dbReference>
<dbReference type="Pfam" id="PF00501">
    <property type="entry name" value="AMP-binding"/>
    <property type="match status" value="1"/>
</dbReference>
<dbReference type="eggNOG" id="COG0318">
    <property type="taxonomic scope" value="Bacteria"/>
</dbReference>
<evidence type="ECO:0000256" key="1">
    <source>
        <dbReference type="ARBA" id="ARBA00006432"/>
    </source>
</evidence>
<sequence>MELTNKTISEYLEDRAEMTPESAFIRHGEEIYTWKNVNNITSKLALVLLEQGVKKGDKVGIYGVNSSSWIIIFFALQKIGAVAVLINSCYKEKELYDCIKIADMKFLFYTTVCTGYTCDLIVEKLKKRSDLKKVNFYKIEHTYEEWMKIEKRECKIKRGIFDKPNSEDTACILFTSGTTNICKGVILSHRSLVNNAREVCEQMRWTEKDSMCLVVPLFHCFGVNVSLLTSLIAGMTVTLLDKYKTVSVCEAIEKYKCTVLNGVPSMFLAMTKNPKFDEFDLSSLKSGIIAGSPIYKEDYIGICNKLKGMKLQTSYGLTEASPCVSISDYEDSIEKKAVSAGKVIDHIDVRIIDLDTGKECPRGQVGEIFVKGYNVTSGYLSSDPVVCDAVRPDGWLKTGDLAYMDEDSYLYIVGRRKNLIIRGGENISPQEIEECIKDYNNKLDVLVIGVKSDVLQEEIVAVIEGRQDDEMVGKIKEYMRDSISSYKIPKYFVFIESFPRNATGKINEKALKEIVNEKLK</sequence>
<protein>
    <submittedName>
        <fullName evidence="6">AMP-binding enzyme</fullName>
    </submittedName>
    <submittedName>
        <fullName evidence="7">Long-chain-fatty-acid--CoA ligase</fullName>
        <ecNumber evidence="7">6.2.1.3</ecNumber>
    </submittedName>
</protein>
<dbReference type="STRING" id="1261.HMPREF3195_01416"/>
<evidence type="ECO:0000313" key="8">
    <source>
        <dbReference type="Proteomes" id="UP000070326"/>
    </source>
</evidence>